<reference evidence="5" key="1">
    <citation type="submission" date="2016-06" db="UniProtKB">
        <authorList>
            <consortium name="WormBaseParasite"/>
        </authorList>
    </citation>
    <scope>IDENTIFICATION</scope>
</reference>
<dbReference type="PANTHER" id="PTHR47966:SF51">
    <property type="entry name" value="BETA-SITE APP-CLEAVING ENZYME, ISOFORM A-RELATED"/>
    <property type="match status" value="1"/>
</dbReference>
<dbReference type="WBParaSite" id="GPUH_0001371501-mRNA-1">
    <property type="protein sequence ID" value="GPUH_0001371501-mRNA-1"/>
    <property type="gene ID" value="GPUH_0001371501"/>
</dbReference>
<dbReference type="GO" id="GO:0005764">
    <property type="term" value="C:lysosome"/>
    <property type="evidence" value="ECO:0007669"/>
    <property type="project" value="TreeGrafter"/>
</dbReference>
<dbReference type="EMBL" id="UYRT01080476">
    <property type="protein sequence ID" value="VDN22808.1"/>
    <property type="molecule type" value="Genomic_DNA"/>
</dbReference>
<dbReference type="InterPro" id="IPR033121">
    <property type="entry name" value="PEPTIDASE_A1"/>
</dbReference>
<dbReference type="SUPFAM" id="SSF50630">
    <property type="entry name" value="Acid proteases"/>
    <property type="match status" value="1"/>
</dbReference>
<dbReference type="Pfam" id="PF00026">
    <property type="entry name" value="Asp"/>
    <property type="match status" value="1"/>
</dbReference>
<dbReference type="GO" id="GO:0006508">
    <property type="term" value="P:proteolysis"/>
    <property type="evidence" value="ECO:0007669"/>
    <property type="project" value="InterPro"/>
</dbReference>
<keyword evidence="4" id="KW-1185">Reference proteome</keyword>
<sequence>MPQNVFYEVADQVGASYNPWLGVYEFDCSVLQTGGLPSMIFTIGEYEYIVPSTEYVIKLDLGGGYYVCVFGAAPMEAGGFGPTWILGDVFIRSYCNVYDVGSIRIGFADLLE</sequence>
<dbReference type="AlphaFoldDB" id="A0A183DYA9"/>
<evidence type="ECO:0000259" key="2">
    <source>
        <dbReference type="PROSITE" id="PS51767"/>
    </source>
</evidence>
<accession>A0A183DYA9</accession>
<dbReference type="OrthoDB" id="5790032at2759"/>
<evidence type="ECO:0000313" key="4">
    <source>
        <dbReference type="Proteomes" id="UP000271098"/>
    </source>
</evidence>
<proteinExistence type="inferred from homology"/>
<organism evidence="5">
    <name type="scientific">Gongylonema pulchrum</name>
    <dbReference type="NCBI Taxonomy" id="637853"/>
    <lineage>
        <taxon>Eukaryota</taxon>
        <taxon>Metazoa</taxon>
        <taxon>Ecdysozoa</taxon>
        <taxon>Nematoda</taxon>
        <taxon>Chromadorea</taxon>
        <taxon>Rhabditida</taxon>
        <taxon>Spirurina</taxon>
        <taxon>Spiruromorpha</taxon>
        <taxon>Spiruroidea</taxon>
        <taxon>Gongylonematidae</taxon>
        <taxon>Gongylonema</taxon>
    </lineage>
</organism>
<dbReference type="GO" id="GO:0004190">
    <property type="term" value="F:aspartic-type endopeptidase activity"/>
    <property type="evidence" value="ECO:0007669"/>
    <property type="project" value="InterPro"/>
</dbReference>
<dbReference type="Proteomes" id="UP000271098">
    <property type="component" value="Unassembled WGS sequence"/>
</dbReference>
<reference evidence="3 4" key="2">
    <citation type="submission" date="2018-11" db="EMBL/GenBank/DDBJ databases">
        <authorList>
            <consortium name="Pathogen Informatics"/>
        </authorList>
    </citation>
    <scope>NUCLEOTIDE SEQUENCE [LARGE SCALE GENOMIC DNA]</scope>
</reference>
<protein>
    <submittedName>
        <fullName evidence="5">Peptidase A1 domain-containing protein</fullName>
    </submittedName>
</protein>
<dbReference type="InterPro" id="IPR001461">
    <property type="entry name" value="Aspartic_peptidase_A1"/>
</dbReference>
<feature type="domain" description="Peptidase A1" evidence="2">
    <location>
        <begin position="1"/>
        <end position="108"/>
    </location>
</feature>
<comment type="similarity">
    <text evidence="1">Belongs to the peptidase A1 family.</text>
</comment>
<dbReference type="PROSITE" id="PS51767">
    <property type="entry name" value="PEPTIDASE_A1"/>
    <property type="match status" value="1"/>
</dbReference>
<evidence type="ECO:0000313" key="5">
    <source>
        <dbReference type="WBParaSite" id="GPUH_0001371501-mRNA-1"/>
    </source>
</evidence>
<dbReference type="PANTHER" id="PTHR47966">
    <property type="entry name" value="BETA-SITE APP-CLEAVING ENZYME, ISOFORM A-RELATED"/>
    <property type="match status" value="1"/>
</dbReference>
<gene>
    <name evidence="3" type="ORF">GPUH_LOCUS13700</name>
</gene>
<dbReference type="InterPro" id="IPR021109">
    <property type="entry name" value="Peptidase_aspartic_dom_sf"/>
</dbReference>
<name>A0A183DYA9_9BILA</name>
<dbReference type="Gene3D" id="2.40.70.10">
    <property type="entry name" value="Acid Proteases"/>
    <property type="match status" value="1"/>
</dbReference>
<evidence type="ECO:0000313" key="3">
    <source>
        <dbReference type="EMBL" id="VDN22808.1"/>
    </source>
</evidence>
<evidence type="ECO:0000256" key="1">
    <source>
        <dbReference type="ARBA" id="ARBA00007447"/>
    </source>
</evidence>